<dbReference type="SUPFAM" id="SSF48108">
    <property type="entry name" value="Carbamoyl phosphate synthetase, large subunit connection domain"/>
    <property type="match status" value="1"/>
</dbReference>
<evidence type="ECO:0000256" key="5">
    <source>
        <dbReference type="ARBA" id="ARBA00022571"/>
    </source>
</evidence>
<dbReference type="PANTHER" id="PTHR11405:SF53">
    <property type="entry name" value="CARBAMOYL-PHOSPHATE SYNTHASE [AMMONIA], MITOCHONDRIAL"/>
    <property type="match status" value="1"/>
</dbReference>
<dbReference type="InterPro" id="IPR011761">
    <property type="entry name" value="ATP-grasp"/>
</dbReference>
<keyword evidence="10 19" id="KW-0547">Nucleotide-binding</keyword>
<evidence type="ECO:0000313" key="22">
    <source>
        <dbReference type="Proteomes" id="UP000256980"/>
    </source>
</evidence>
<dbReference type="Pfam" id="PF02787">
    <property type="entry name" value="CPSase_L_D3"/>
    <property type="match status" value="1"/>
</dbReference>
<keyword evidence="7" id="KW-0028">Amino-acid biosynthesis</keyword>
<dbReference type="SUPFAM" id="SSF56059">
    <property type="entry name" value="Glutathione synthetase ATP-binding domain-like"/>
    <property type="match status" value="2"/>
</dbReference>
<comment type="caution">
    <text evidence="21">The sequence shown here is derived from an EMBL/GenBank/DDBJ whole genome shotgun (WGS) entry which is preliminary data.</text>
</comment>
<evidence type="ECO:0000256" key="1">
    <source>
        <dbReference type="ARBA" id="ARBA00001936"/>
    </source>
</evidence>
<dbReference type="FunFam" id="3.40.50.20:FF:000002">
    <property type="entry name" value="Carbamoyl-phosphate synthase large chain"/>
    <property type="match status" value="1"/>
</dbReference>
<dbReference type="InterPro" id="IPR005480">
    <property type="entry name" value="CPSase_lsu_oligo"/>
</dbReference>
<evidence type="ECO:0000256" key="17">
    <source>
        <dbReference type="ARBA" id="ARBA00057223"/>
    </source>
</evidence>
<evidence type="ECO:0000256" key="19">
    <source>
        <dbReference type="PROSITE-ProRule" id="PRU00409"/>
    </source>
</evidence>
<dbReference type="Pfam" id="PF02786">
    <property type="entry name" value="CPSase_L_D2"/>
    <property type="match status" value="2"/>
</dbReference>
<dbReference type="FunFam" id="3.40.50.20:FF:000001">
    <property type="entry name" value="Carbamoyl-phosphate synthase large chain"/>
    <property type="match status" value="1"/>
</dbReference>
<dbReference type="NCBIfam" id="TIGR01369">
    <property type="entry name" value="CPSaseII_lrg"/>
    <property type="match status" value="1"/>
</dbReference>
<comment type="similarity">
    <text evidence="4">Belongs to the CarB family.</text>
</comment>
<dbReference type="RefSeq" id="WP_115818166.1">
    <property type="nucleotide sequence ID" value="NZ_QRDV01000007.1"/>
</dbReference>
<keyword evidence="9" id="KW-0677">Repeat</keyword>
<keyword evidence="13" id="KW-0665">Pyrimidine biosynthesis</keyword>
<keyword evidence="22" id="KW-1185">Reference proteome</keyword>
<evidence type="ECO:0000256" key="12">
    <source>
        <dbReference type="ARBA" id="ARBA00022842"/>
    </source>
</evidence>
<comment type="subunit">
    <text evidence="18">Composed of two chains; the small (or glutamine) chain promotes the hydrolysis of glutamine to ammonia, which is used by the large (or ammonia) chain to synthesize carbamoyl phosphate. Tetramer of heterodimers (alpha,beta)4.</text>
</comment>
<evidence type="ECO:0000256" key="14">
    <source>
        <dbReference type="ARBA" id="ARBA00023211"/>
    </source>
</evidence>
<evidence type="ECO:0000256" key="4">
    <source>
        <dbReference type="ARBA" id="ARBA00009799"/>
    </source>
</evidence>
<dbReference type="Gene3D" id="3.30.470.20">
    <property type="entry name" value="ATP-grasp fold, B domain"/>
    <property type="match status" value="2"/>
</dbReference>
<dbReference type="PANTHER" id="PTHR11405">
    <property type="entry name" value="CARBAMOYLTRANSFERASE FAMILY MEMBER"/>
    <property type="match status" value="1"/>
</dbReference>
<protein>
    <submittedName>
        <fullName evidence="21">Carbamoyl-phosphate synthase large subunit</fullName>
    </submittedName>
</protein>
<evidence type="ECO:0000256" key="18">
    <source>
        <dbReference type="ARBA" id="ARBA00062056"/>
    </source>
</evidence>
<dbReference type="PROSITE" id="PS51257">
    <property type="entry name" value="PROKAR_LIPOPROTEIN"/>
    <property type="match status" value="1"/>
</dbReference>
<evidence type="ECO:0000256" key="2">
    <source>
        <dbReference type="ARBA" id="ARBA00004812"/>
    </source>
</evidence>
<dbReference type="GO" id="GO:0006526">
    <property type="term" value="P:L-arginine biosynthetic process"/>
    <property type="evidence" value="ECO:0007669"/>
    <property type="project" value="UniProtKB-KW"/>
</dbReference>
<comment type="function">
    <text evidence="17">Large subunit of the glutamine-dependent carbamoyl phosphate synthetase (CPSase). CPSase catalyzes the formation of carbamoyl phosphate from the ammonia moiety of glutamine, carbonate, and phosphate donated by ATP, constituting the first step of 2 biosynthetic pathways, one leading to arginine and/or urea and the other to pyrimidine nucleotides. The large subunit (synthetase) binds the substrates ammonia (free or transferred from glutamine from the small subunit), hydrogencarbonate and ATP and carries out an ATP-coupled ligase reaction, activating hydrogencarbonate by forming carboxy phosphate which reacts with ammonia to form carbamoyl phosphate.</text>
</comment>
<dbReference type="InterPro" id="IPR013815">
    <property type="entry name" value="ATP_grasp_subdomain_1"/>
</dbReference>
<comment type="catalytic activity">
    <reaction evidence="16">
        <text>hydrogencarbonate + L-glutamine + 2 ATP + H2O = carbamoyl phosphate + L-glutamate + 2 ADP + phosphate + 2 H(+)</text>
        <dbReference type="Rhea" id="RHEA:18633"/>
        <dbReference type="ChEBI" id="CHEBI:15377"/>
        <dbReference type="ChEBI" id="CHEBI:15378"/>
        <dbReference type="ChEBI" id="CHEBI:17544"/>
        <dbReference type="ChEBI" id="CHEBI:29985"/>
        <dbReference type="ChEBI" id="CHEBI:30616"/>
        <dbReference type="ChEBI" id="CHEBI:43474"/>
        <dbReference type="ChEBI" id="CHEBI:58228"/>
        <dbReference type="ChEBI" id="CHEBI:58359"/>
        <dbReference type="ChEBI" id="CHEBI:456216"/>
        <dbReference type="EC" id="6.3.5.5"/>
    </reaction>
</comment>
<dbReference type="Gene3D" id="3.30.1490.20">
    <property type="entry name" value="ATP-grasp fold, A domain"/>
    <property type="match status" value="2"/>
</dbReference>
<dbReference type="Proteomes" id="UP000256980">
    <property type="component" value="Unassembled WGS sequence"/>
</dbReference>
<dbReference type="SMART" id="SM01096">
    <property type="entry name" value="CPSase_L_D3"/>
    <property type="match status" value="1"/>
</dbReference>
<keyword evidence="14" id="KW-0464">Manganese</keyword>
<dbReference type="AlphaFoldDB" id="A0A3D9H0E9"/>
<keyword evidence="8" id="KW-0479">Metal-binding</keyword>
<gene>
    <name evidence="21" type="ORF">DFQ10_107175</name>
</gene>
<dbReference type="Pfam" id="PF25596">
    <property type="entry name" value="CPSase_L_D1"/>
    <property type="match status" value="2"/>
</dbReference>
<dbReference type="PROSITE" id="PS00866">
    <property type="entry name" value="CPSASE_1"/>
    <property type="match status" value="2"/>
</dbReference>
<keyword evidence="11 19" id="KW-0067">ATP-binding</keyword>
<dbReference type="GO" id="GO:0046872">
    <property type="term" value="F:metal ion binding"/>
    <property type="evidence" value="ECO:0007669"/>
    <property type="project" value="UniProtKB-KW"/>
</dbReference>
<dbReference type="NCBIfam" id="NF003671">
    <property type="entry name" value="PRK05294.1"/>
    <property type="match status" value="1"/>
</dbReference>
<evidence type="ECO:0000259" key="20">
    <source>
        <dbReference type="PROSITE" id="PS50975"/>
    </source>
</evidence>
<name>A0A3D9H0E9_9FLAO</name>
<dbReference type="GO" id="GO:0005737">
    <property type="term" value="C:cytoplasm"/>
    <property type="evidence" value="ECO:0007669"/>
    <property type="project" value="TreeGrafter"/>
</dbReference>
<feature type="domain" description="ATP-grasp" evidence="20">
    <location>
        <begin position="688"/>
        <end position="880"/>
    </location>
</feature>
<dbReference type="InterPro" id="IPR036897">
    <property type="entry name" value="CarbamoylP_synth_lsu_oligo_sf"/>
</dbReference>
<dbReference type="InterPro" id="IPR006275">
    <property type="entry name" value="CPSase_lsu"/>
</dbReference>
<dbReference type="GO" id="GO:0005524">
    <property type="term" value="F:ATP binding"/>
    <property type="evidence" value="ECO:0007669"/>
    <property type="project" value="UniProtKB-UniRule"/>
</dbReference>
<dbReference type="PRINTS" id="PR00098">
    <property type="entry name" value="CPSASE"/>
</dbReference>
<dbReference type="PROSITE" id="PS00867">
    <property type="entry name" value="CPSASE_2"/>
    <property type="match status" value="1"/>
</dbReference>
<comment type="pathway">
    <text evidence="2">Pyrimidine metabolism; UMP biosynthesis via de novo pathway; (S)-dihydroorotate from bicarbonate: step 1/3.</text>
</comment>
<proteinExistence type="inferred from homology"/>
<dbReference type="GO" id="GO:0004087">
    <property type="term" value="F:carbamoyl-phosphate synthase (ammonia) activity"/>
    <property type="evidence" value="ECO:0007669"/>
    <property type="project" value="UniProtKB-EC"/>
</dbReference>
<evidence type="ECO:0000256" key="3">
    <source>
        <dbReference type="ARBA" id="ARBA00005077"/>
    </source>
</evidence>
<evidence type="ECO:0000256" key="15">
    <source>
        <dbReference type="ARBA" id="ARBA00047359"/>
    </source>
</evidence>
<dbReference type="GO" id="GO:0004088">
    <property type="term" value="F:carbamoyl-phosphate synthase (glutamine-hydrolyzing) activity"/>
    <property type="evidence" value="ECO:0007669"/>
    <property type="project" value="UniProtKB-EC"/>
</dbReference>
<comment type="cofactor">
    <cofactor evidence="1">
        <name>Mn(2+)</name>
        <dbReference type="ChEBI" id="CHEBI:29035"/>
    </cofactor>
</comment>
<dbReference type="FunFam" id="3.30.470.20:FF:000007">
    <property type="entry name" value="Carbamoyl-phosphate synthase large chain"/>
    <property type="match status" value="1"/>
</dbReference>
<evidence type="ECO:0000256" key="10">
    <source>
        <dbReference type="ARBA" id="ARBA00022741"/>
    </source>
</evidence>
<dbReference type="InterPro" id="IPR058047">
    <property type="entry name" value="CPSase_preATP-grasp"/>
</dbReference>
<evidence type="ECO:0000256" key="11">
    <source>
        <dbReference type="ARBA" id="ARBA00022840"/>
    </source>
</evidence>
<dbReference type="GO" id="GO:0006541">
    <property type="term" value="P:glutamine metabolic process"/>
    <property type="evidence" value="ECO:0007669"/>
    <property type="project" value="TreeGrafter"/>
</dbReference>
<accession>A0A3D9H0E9</accession>
<dbReference type="InterPro" id="IPR005479">
    <property type="entry name" value="CPAse_ATP-bd"/>
</dbReference>
<dbReference type="Gene3D" id="3.40.50.20">
    <property type="match status" value="2"/>
</dbReference>
<evidence type="ECO:0000256" key="13">
    <source>
        <dbReference type="ARBA" id="ARBA00022975"/>
    </source>
</evidence>
<feature type="domain" description="ATP-grasp" evidence="20">
    <location>
        <begin position="134"/>
        <end position="330"/>
    </location>
</feature>
<dbReference type="OrthoDB" id="9804197at2"/>
<dbReference type="PROSITE" id="PS50975">
    <property type="entry name" value="ATP_GRASP"/>
    <property type="match status" value="2"/>
</dbReference>
<comment type="catalytic activity">
    <reaction evidence="15">
        <text>hydrogencarbonate + NH4(+) + 2 ATP = carbamoyl phosphate + 2 ADP + phosphate + 2 H(+)</text>
        <dbReference type="Rhea" id="RHEA:18029"/>
        <dbReference type="ChEBI" id="CHEBI:15378"/>
        <dbReference type="ChEBI" id="CHEBI:17544"/>
        <dbReference type="ChEBI" id="CHEBI:28938"/>
        <dbReference type="ChEBI" id="CHEBI:30616"/>
        <dbReference type="ChEBI" id="CHEBI:43474"/>
        <dbReference type="ChEBI" id="CHEBI:58228"/>
        <dbReference type="ChEBI" id="CHEBI:456216"/>
        <dbReference type="EC" id="6.3.4.16"/>
    </reaction>
</comment>
<dbReference type="InterPro" id="IPR005483">
    <property type="entry name" value="CPSase_dom"/>
</dbReference>
<reference evidence="21 22" key="1">
    <citation type="submission" date="2018-07" db="EMBL/GenBank/DDBJ databases">
        <title>Genomic Encyclopedia of Type Strains, Phase III (KMG-III): the genomes of soil and plant-associated and newly described type strains.</title>
        <authorList>
            <person name="Whitman W."/>
        </authorList>
    </citation>
    <scope>NUCLEOTIDE SEQUENCE [LARGE SCALE GENOMIC DNA]</scope>
    <source>
        <strain evidence="21 22">CECT 7946</strain>
    </source>
</reference>
<evidence type="ECO:0000256" key="16">
    <source>
        <dbReference type="ARBA" id="ARBA00048816"/>
    </source>
</evidence>
<dbReference type="Gene3D" id="1.10.1030.10">
    <property type="entry name" value="Carbamoyl-phosphate synthetase, large subunit oligomerisation domain"/>
    <property type="match status" value="1"/>
</dbReference>
<evidence type="ECO:0000256" key="8">
    <source>
        <dbReference type="ARBA" id="ARBA00022723"/>
    </source>
</evidence>
<evidence type="ECO:0000256" key="6">
    <source>
        <dbReference type="ARBA" id="ARBA00022598"/>
    </source>
</evidence>
<comment type="pathway">
    <text evidence="3">Amino-acid biosynthesis; L-arginine biosynthesis; carbamoyl phosphate from bicarbonate: step 1/1.</text>
</comment>
<keyword evidence="12" id="KW-0460">Magnesium</keyword>
<dbReference type="InterPro" id="IPR016185">
    <property type="entry name" value="PreATP-grasp_dom_sf"/>
</dbReference>
<dbReference type="FunFam" id="1.10.1030.10:FF:000002">
    <property type="entry name" value="Carbamoyl-phosphate synthase large chain"/>
    <property type="match status" value="1"/>
</dbReference>
<sequence>MPKNNSIKSILLIGSGPIVIGQACEFDYSGSQALRSLREDGIETILINSNPATIMTDPTMADHVYLLPLTTKSLIQILKEHPQIDAVLPTMGGQTALNLCIEADEKGIWEDFNVDIIGVDIDAINITEDREKFRELMLKIGVGMAPQATATSYLKGKEIAQEFGFPLVIRASYTLGGEGASFVFKEDEFDKKLTHGLEVSPIHEVMIDKALIGWKEYELELLRDKNDNVVIICTIENMDPMGIHTGDSITLAPAMTLSDKTFQKMRDMAIHMMRSIGDFAGGCNVQFAVSPDDEEEIIAIEINPRVSRSSALASKATGYPIAKIAAKLAIGYNLDELDNQITKSTSALFEPTLDYVVVKIPRWNFDKFEGSDRTLGLQMKAVGEVMSIGRSFQEALHKATQSLEIKRNGLGADGKGYTDYDTIIEKLTYASWDRVFVIYDAVAIGIPLSRIHEITKIDMWFLKQYEELFQLQKEISTFNISNIDRELLLEAKQKGYGDRQIAHMLGCLESQVYNKRKELNINRVFKLVDTCAAEFKAQTPYYYSTFESEVETAEGEVYVQNESVVSDKKKIIVLGSGPNRIGQGIEFDYCCVHGVLAAAECGYETIMINCNPETVSTDFDIADKLYFEPVFWEHIYDIIQHEKPEGVIVQLGGQTALKLAEKLEKWGVKIMGTSFKSLDLAEDRGSFSNILKEHNIPYPEFDVAESADEALAIADVLDFPILVRPSYVLGGQGMKIVINKQELESHVIDLLKSIPGNKLLLDHYLDGAIEAEADAICDADGNVYIIGIMEHIEPCGIHSGDSNATLPPFNLGELVMQQIKDHTHTIARALNTVGLINIQFAIKDELVYIIEANPRASRTVPFIAKAYKEPYVNYATKVMLGEKKVTDFNFNPQLEGYAIKQPVFSFNKFPNVNKQLGPEMKSTGESILFIDSLKDDQFYDLYARRKMYLSK</sequence>
<keyword evidence="6" id="KW-0436">Ligase</keyword>
<evidence type="ECO:0000313" key="21">
    <source>
        <dbReference type="EMBL" id="RED42987.1"/>
    </source>
</evidence>
<evidence type="ECO:0000256" key="7">
    <source>
        <dbReference type="ARBA" id="ARBA00022605"/>
    </source>
</evidence>
<dbReference type="FunFam" id="3.30.470.20:FF:000026">
    <property type="entry name" value="Carbamoyl-phosphate synthase large chain"/>
    <property type="match status" value="1"/>
</dbReference>
<organism evidence="21 22">
    <name type="scientific">Winogradskyella eximia</name>
    <dbReference type="NCBI Taxonomy" id="262006"/>
    <lineage>
        <taxon>Bacteria</taxon>
        <taxon>Pseudomonadati</taxon>
        <taxon>Bacteroidota</taxon>
        <taxon>Flavobacteriia</taxon>
        <taxon>Flavobacteriales</taxon>
        <taxon>Flavobacteriaceae</taxon>
        <taxon>Winogradskyella</taxon>
    </lineage>
</organism>
<dbReference type="SUPFAM" id="SSF52440">
    <property type="entry name" value="PreATP-grasp domain"/>
    <property type="match status" value="2"/>
</dbReference>
<dbReference type="NCBIfam" id="NF009455">
    <property type="entry name" value="PRK12815.1"/>
    <property type="match status" value="1"/>
</dbReference>
<keyword evidence="5" id="KW-0055">Arginine biosynthesis</keyword>
<dbReference type="GO" id="GO:0006221">
    <property type="term" value="P:pyrimidine nucleotide biosynthetic process"/>
    <property type="evidence" value="ECO:0007669"/>
    <property type="project" value="UniProtKB-KW"/>
</dbReference>
<dbReference type="EMBL" id="QRDV01000007">
    <property type="protein sequence ID" value="RED42987.1"/>
    <property type="molecule type" value="Genomic_DNA"/>
</dbReference>
<evidence type="ECO:0000256" key="9">
    <source>
        <dbReference type="ARBA" id="ARBA00022737"/>
    </source>
</evidence>